<accession>A0A9N7YGY8</accession>
<comment type="caution">
    <text evidence="1">The sequence shown here is derived from an EMBL/GenBank/DDBJ whole genome shotgun (WGS) entry which is preliminary data.</text>
</comment>
<dbReference type="Proteomes" id="UP001153269">
    <property type="component" value="Unassembled WGS sequence"/>
</dbReference>
<sequence>ADISTYDGKLLPFPIEHTRYDEILTYKRRAVEGEQGSVSEKMALLRPFTTSFPPHLNITRDCAPSRDRFIKPRTAVTPAISPTARMPSTGVAWLLGNHLWQQSAEKVGV</sequence>
<dbReference type="EMBL" id="CADEAL010000793">
    <property type="protein sequence ID" value="CAB1425298.1"/>
    <property type="molecule type" value="Genomic_DNA"/>
</dbReference>
<keyword evidence="2" id="KW-1185">Reference proteome</keyword>
<protein>
    <submittedName>
        <fullName evidence="1">Uncharacterized protein</fullName>
    </submittedName>
</protein>
<reference evidence="1" key="1">
    <citation type="submission" date="2020-03" db="EMBL/GenBank/DDBJ databases">
        <authorList>
            <person name="Weist P."/>
        </authorList>
    </citation>
    <scope>NUCLEOTIDE SEQUENCE</scope>
</reference>
<dbReference type="AlphaFoldDB" id="A0A9N7YGY8"/>
<gene>
    <name evidence="1" type="ORF">PLEPLA_LOCUS13228</name>
</gene>
<evidence type="ECO:0000313" key="1">
    <source>
        <dbReference type="EMBL" id="CAB1425298.1"/>
    </source>
</evidence>
<name>A0A9N7YGY8_PLEPL</name>
<evidence type="ECO:0000313" key="2">
    <source>
        <dbReference type="Proteomes" id="UP001153269"/>
    </source>
</evidence>
<proteinExistence type="predicted"/>
<feature type="non-terminal residue" evidence="1">
    <location>
        <position position="1"/>
    </location>
</feature>
<organism evidence="1 2">
    <name type="scientific">Pleuronectes platessa</name>
    <name type="common">European plaice</name>
    <dbReference type="NCBI Taxonomy" id="8262"/>
    <lineage>
        <taxon>Eukaryota</taxon>
        <taxon>Metazoa</taxon>
        <taxon>Chordata</taxon>
        <taxon>Craniata</taxon>
        <taxon>Vertebrata</taxon>
        <taxon>Euteleostomi</taxon>
        <taxon>Actinopterygii</taxon>
        <taxon>Neopterygii</taxon>
        <taxon>Teleostei</taxon>
        <taxon>Neoteleostei</taxon>
        <taxon>Acanthomorphata</taxon>
        <taxon>Carangaria</taxon>
        <taxon>Pleuronectiformes</taxon>
        <taxon>Pleuronectoidei</taxon>
        <taxon>Pleuronectidae</taxon>
        <taxon>Pleuronectes</taxon>
    </lineage>
</organism>